<comment type="caution">
    <text evidence="2">The sequence shown here is derived from an EMBL/GenBank/DDBJ whole genome shotgun (WGS) entry which is preliminary data.</text>
</comment>
<dbReference type="STRING" id="294935.ATN88_14330"/>
<evidence type="ECO:0000256" key="1">
    <source>
        <dbReference type="SAM" id="SignalP"/>
    </source>
</evidence>
<dbReference type="Proteomes" id="UP000070529">
    <property type="component" value="Unassembled WGS sequence"/>
</dbReference>
<gene>
    <name evidence="2" type="ORF">ATN88_14330</name>
</gene>
<reference evidence="2 3" key="1">
    <citation type="submission" date="2015-11" db="EMBL/GenBank/DDBJ databases">
        <title>Genomic Taxonomy of the Vibrionaceae.</title>
        <authorList>
            <person name="Gomez-Gil B."/>
            <person name="Enciso-Ibarra J."/>
        </authorList>
    </citation>
    <scope>NUCLEOTIDE SEQUENCE [LARGE SCALE GENOMIC DNA]</scope>
    <source>
        <strain evidence="2 3">CAIM 912</strain>
    </source>
</reference>
<proteinExistence type="predicted"/>
<evidence type="ECO:0000313" key="3">
    <source>
        <dbReference type="Proteomes" id="UP000070529"/>
    </source>
</evidence>
<dbReference type="EMBL" id="LNTY01000017">
    <property type="protein sequence ID" value="KXF82667.1"/>
    <property type="molecule type" value="Genomic_DNA"/>
</dbReference>
<dbReference type="AlphaFoldDB" id="A0A135IB35"/>
<feature type="signal peptide" evidence="1">
    <location>
        <begin position="1"/>
        <end position="17"/>
    </location>
</feature>
<organism evidence="2 3">
    <name type="scientific">Enterovibrio coralii</name>
    <dbReference type="NCBI Taxonomy" id="294935"/>
    <lineage>
        <taxon>Bacteria</taxon>
        <taxon>Pseudomonadati</taxon>
        <taxon>Pseudomonadota</taxon>
        <taxon>Gammaproteobacteria</taxon>
        <taxon>Vibrionales</taxon>
        <taxon>Vibrionaceae</taxon>
        <taxon>Enterovibrio</taxon>
    </lineage>
</organism>
<keyword evidence="1" id="KW-0732">Signal</keyword>
<dbReference type="OrthoDB" id="5825090at2"/>
<protein>
    <submittedName>
        <fullName evidence="2">Uncharacterized protein</fullName>
    </submittedName>
</protein>
<feature type="chain" id="PRO_5007465836" evidence="1">
    <location>
        <begin position="18"/>
        <end position="332"/>
    </location>
</feature>
<dbReference type="RefSeq" id="WP_067412446.1">
    <property type="nucleotide sequence ID" value="NZ_LNTY01000017.1"/>
</dbReference>
<evidence type="ECO:0000313" key="2">
    <source>
        <dbReference type="EMBL" id="KXF82667.1"/>
    </source>
</evidence>
<accession>A0A135IB35</accession>
<sequence length="332" mass="37590">MKRFLVIFLLLGTGAFSAVTRAITLTPNDVAAHMSEPGHVGIVLHARQLFDLNDFESLQTYLEAQPELLQEELLMILARRSFDFSRMTPEREAFLKRISQEQPKYMVRSQGDGFWATMPAFNYAGEAKWVLNHWKIHQLQAEALQLLAADQLSLASWLEFSSKDYPLRRQAILDAIPHLEPSACKKLENIYLADKNMVWVPDNAILVALVEQTQSDALYELLWLRRTDSYSLDALQKLGVPPVKPEAIEQMMAATINPVLTDTANRQLASIHPMPESVKAFMVKQLGNRNFGKDVAIMLAQQGHTPWLESLLETTSGVTYRNIENGLETLTR</sequence>
<keyword evidence="3" id="KW-1185">Reference proteome</keyword>
<name>A0A135IB35_9GAMM</name>